<dbReference type="AlphaFoldDB" id="A0A051UJX1"/>
<keyword evidence="2" id="KW-1185">Reference proteome</keyword>
<dbReference type="EMBL" id="JLXW01000001">
    <property type="protein sequence ID" value="KBZ69365.1"/>
    <property type="molecule type" value="Genomic_DNA"/>
</dbReference>
<dbReference type="Proteomes" id="UP000025947">
    <property type="component" value="Unassembled WGS sequence"/>
</dbReference>
<comment type="caution">
    <text evidence="1">The sequence shown here is derived from an EMBL/GenBank/DDBJ whole genome shotgun (WGS) entry which is preliminary data.</text>
</comment>
<gene>
    <name evidence="1" type="ORF">K875_00080</name>
</gene>
<proteinExistence type="predicted"/>
<evidence type="ECO:0000313" key="2">
    <source>
        <dbReference type="Proteomes" id="UP000025947"/>
    </source>
</evidence>
<dbReference type="PATRIC" id="fig|1324261.3.peg.86"/>
<protein>
    <submittedName>
        <fullName evidence="1">Uncharacterized protein</fullName>
    </submittedName>
</protein>
<dbReference type="HOGENOM" id="CLU_715353_0_0_11"/>
<organism evidence="1 2">
    <name type="scientific">Mycobacterium [tuberculosis] TKK-01-0051</name>
    <dbReference type="NCBI Taxonomy" id="1324261"/>
    <lineage>
        <taxon>Bacteria</taxon>
        <taxon>Bacillati</taxon>
        <taxon>Actinomycetota</taxon>
        <taxon>Actinomycetes</taxon>
        <taxon>Mycobacteriales</taxon>
        <taxon>Mycobacteriaceae</taxon>
        <taxon>Mycobacterium</taxon>
        <taxon>Mycobacterium avium complex (MAC)</taxon>
    </lineage>
</organism>
<accession>A0A051UJX1</accession>
<reference evidence="1 2" key="1">
    <citation type="submission" date="2014-04" db="EMBL/GenBank/DDBJ databases">
        <title>The Genome Sequence of Mycobacterium tuberculosis TKK-01-0051.</title>
        <authorList>
            <consortium name="The Broad Institute Genomics Platform"/>
            <consortium name="The Broad Institute Genome Sequencing Center for Infectious Disease"/>
            <person name="Earl A.M."/>
            <person name="Cohen K."/>
            <person name="Pym A."/>
            <person name="Bishai W."/>
            <person name="Maharaj K."/>
            <person name="Desjardins C."/>
            <person name="Abeel T."/>
            <person name="Young S."/>
            <person name="Zeng Q."/>
            <person name="Gargeya S."/>
            <person name="Abouelleil A."/>
            <person name="Alvarado L."/>
            <person name="Chapman S.B."/>
            <person name="Gainer-Dewar J."/>
            <person name="Goldberg J."/>
            <person name="Griggs A."/>
            <person name="Gujja S."/>
            <person name="Hansen M."/>
            <person name="Howarth C."/>
            <person name="Imamovic A."/>
            <person name="Larimer J."/>
            <person name="Murphy C."/>
            <person name="Naylor J."/>
            <person name="Pearson M."/>
            <person name="Poon T.W."/>
            <person name="Priest M."/>
            <person name="Roberts A."/>
            <person name="Saif S."/>
            <person name="Shea T."/>
            <person name="Sykes S."/>
            <person name="Wortman J."/>
            <person name="Nusbaum C."/>
            <person name="Birren B."/>
        </authorList>
    </citation>
    <scope>NUCLEOTIDE SEQUENCE [LARGE SCALE GENOMIC DNA]</scope>
    <source>
        <strain evidence="1 2">TKK-01-0051</strain>
    </source>
</reference>
<name>A0A051UJX1_9MYCO</name>
<sequence length="385" mass="41962">MGIQFRLAAGDHKPVEDFLSREHAGTSAITLDTKAARHQHHAAAAAVDAGLYVYWEPGVERLATPGFGLEKFPLWTGQPYDTDALSRDSGATARAALVDLTVENHPSPITHVTAPHFYVTDDRTAHLNVDLAERTRLLVGNDRPTRAVLTLSTTAFGRLEMNLASEYAGAGITTIEVRFSPLGGDDEGIRKIRRVFTILDEFREHGMNVTLGLSGNIGRAALALGHADAYSVGVGIMEKVNHAQTVAQYRQAPDPDKQQGGGAAAGIYLPRLGATVSAKAARQLLQHTDIRTRIGCRIGSCATSVTGPLDDRRGHYLHSRAGEVAEMLARPAPWRGSMEIDRLTEAIQLRDRVNEHYLSDDVRKLGTRTLHSLIDEIQYEQQQAS</sequence>
<evidence type="ECO:0000313" key="1">
    <source>
        <dbReference type="EMBL" id="KBZ69365.1"/>
    </source>
</evidence>